<dbReference type="PANTHER" id="PTHR39165:SF1">
    <property type="entry name" value="DUF456 DOMAIN-CONTAINING PROTEIN"/>
    <property type="match status" value="1"/>
</dbReference>
<accession>A0A1G7Z0Q6</accession>
<sequence>MELALWFIIGALFLLSLVGVVIPVIPDALLIWLAFLIYQFGIDNATLGWTFWVPMTILTLFIIGADMLSNIYFVKKYGGDKWSMMAAVAGILLGPFVLGLFLGPLSIVVGPFVAVFLVQLVRGGGAEKSFRIALGTLLGFLSSTIAKIIIQLIMMIWFFIVVL</sequence>
<feature type="transmembrane region" description="Helical" evidence="1">
    <location>
        <begin position="130"/>
        <end position="160"/>
    </location>
</feature>
<feature type="transmembrane region" description="Helical" evidence="1">
    <location>
        <begin position="49"/>
        <end position="73"/>
    </location>
</feature>
<keyword evidence="1" id="KW-0812">Transmembrane</keyword>
<evidence type="ECO:0000256" key="1">
    <source>
        <dbReference type="SAM" id="Phobius"/>
    </source>
</evidence>
<gene>
    <name evidence="2" type="ORF">SAMN04489735_100896</name>
</gene>
<evidence type="ECO:0000313" key="3">
    <source>
        <dbReference type="Proteomes" id="UP000198956"/>
    </source>
</evidence>
<dbReference type="EMBL" id="FNDE01000008">
    <property type="protein sequence ID" value="SDH02106.1"/>
    <property type="molecule type" value="Genomic_DNA"/>
</dbReference>
<dbReference type="RefSeq" id="WP_091260241.1">
    <property type="nucleotide sequence ID" value="NZ_FNDE01000008.1"/>
</dbReference>
<reference evidence="2 3" key="1">
    <citation type="submission" date="2016-10" db="EMBL/GenBank/DDBJ databases">
        <authorList>
            <person name="de Groot N.N."/>
        </authorList>
    </citation>
    <scope>NUCLEOTIDE SEQUENCE [LARGE SCALE GENOMIC DNA]</scope>
    <source>
        <strain evidence="2 3">L 420-91</strain>
    </source>
</reference>
<feature type="transmembrane region" description="Helical" evidence="1">
    <location>
        <begin position="6"/>
        <end position="37"/>
    </location>
</feature>
<evidence type="ECO:0008006" key="4">
    <source>
        <dbReference type="Google" id="ProtNLM"/>
    </source>
</evidence>
<dbReference type="InterPro" id="IPR007403">
    <property type="entry name" value="DUF456"/>
</dbReference>
<dbReference type="PANTHER" id="PTHR39165">
    <property type="entry name" value="IG HYPOTHETICAL 17883"/>
    <property type="match status" value="1"/>
</dbReference>
<dbReference type="Pfam" id="PF04306">
    <property type="entry name" value="DUF456"/>
    <property type="match status" value="1"/>
</dbReference>
<protein>
    <recommendedName>
        <fullName evidence="4">DUF456 domain-containing protein</fullName>
    </recommendedName>
</protein>
<name>A0A1G7Z0Q6_ANETH</name>
<evidence type="ECO:0000313" key="2">
    <source>
        <dbReference type="EMBL" id="SDH02106.1"/>
    </source>
</evidence>
<dbReference type="OrthoDB" id="9808460at2"/>
<feature type="transmembrane region" description="Helical" evidence="1">
    <location>
        <begin position="85"/>
        <end position="118"/>
    </location>
</feature>
<keyword evidence="1" id="KW-1133">Transmembrane helix</keyword>
<dbReference type="AlphaFoldDB" id="A0A1G7Z0Q6"/>
<keyword evidence="1" id="KW-0472">Membrane</keyword>
<proteinExistence type="predicted"/>
<organism evidence="2 3">
    <name type="scientific">Aneurinibacillus thermoaerophilus</name>
    <dbReference type="NCBI Taxonomy" id="143495"/>
    <lineage>
        <taxon>Bacteria</taxon>
        <taxon>Bacillati</taxon>
        <taxon>Bacillota</taxon>
        <taxon>Bacilli</taxon>
        <taxon>Bacillales</taxon>
        <taxon>Paenibacillaceae</taxon>
        <taxon>Aneurinibacillus group</taxon>
        <taxon>Aneurinibacillus</taxon>
    </lineage>
</organism>
<dbReference type="Proteomes" id="UP000198956">
    <property type="component" value="Unassembled WGS sequence"/>
</dbReference>